<reference evidence="1 2" key="1">
    <citation type="submission" date="2021-05" db="EMBL/GenBank/DDBJ databases">
        <title>Genetic and Functional Diversity in Clade A Lucinid endosymbionts from the Bahamas.</title>
        <authorList>
            <person name="Giani N.M."/>
            <person name="Engel A.S."/>
            <person name="Campbell B.J."/>
        </authorList>
    </citation>
    <scope>NUCLEOTIDE SEQUENCE [LARGE SCALE GENOMIC DNA]</scope>
    <source>
        <strain evidence="1">LUC16012Gg_MoonRockCtena</strain>
    </source>
</reference>
<dbReference type="AlphaFoldDB" id="A0A944QTM1"/>
<proteinExistence type="predicted"/>
<sequence length="53" mass="6460">MKFYRQPMSEEFVYSSPEKLTRDSYRWVSIGSARPLYQHRSRGEVRRAAKKRH</sequence>
<comment type="caution">
    <text evidence="1">The sequence shown here is derived from an EMBL/GenBank/DDBJ whole genome shotgun (WGS) entry which is preliminary data.</text>
</comment>
<evidence type="ECO:0000313" key="1">
    <source>
        <dbReference type="EMBL" id="MBT2990078.1"/>
    </source>
</evidence>
<protein>
    <submittedName>
        <fullName evidence="1">Uncharacterized protein</fullName>
    </submittedName>
</protein>
<organism evidence="1 2">
    <name type="scientific">Candidatus Thiodiazotropha taylori</name>
    <dbReference type="NCBI Taxonomy" id="2792791"/>
    <lineage>
        <taxon>Bacteria</taxon>
        <taxon>Pseudomonadati</taxon>
        <taxon>Pseudomonadota</taxon>
        <taxon>Gammaproteobacteria</taxon>
        <taxon>Chromatiales</taxon>
        <taxon>Sedimenticolaceae</taxon>
        <taxon>Candidatus Thiodiazotropha</taxon>
    </lineage>
</organism>
<dbReference type="Proteomes" id="UP000770889">
    <property type="component" value="Unassembled WGS sequence"/>
</dbReference>
<accession>A0A944QTM1</accession>
<dbReference type="EMBL" id="JAHHGM010000013">
    <property type="protein sequence ID" value="MBT2990078.1"/>
    <property type="molecule type" value="Genomic_DNA"/>
</dbReference>
<evidence type="ECO:0000313" key="2">
    <source>
        <dbReference type="Proteomes" id="UP000770889"/>
    </source>
</evidence>
<name>A0A944QTM1_9GAMM</name>
<gene>
    <name evidence="1" type="ORF">KME65_14075</name>
</gene>